<gene>
    <name evidence="2" type="ORF">RS81_01270</name>
</gene>
<comment type="caution">
    <text evidence="2">The sequence shown here is derived from an EMBL/GenBank/DDBJ whole genome shotgun (WGS) entry which is preliminary data.</text>
</comment>
<evidence type="ECO:0000256" key="1">
    <source>
        <dbReference type="SAM" id="Phobius"/>
    </source>
</evidence>
<dbReference type="EMBL" id="JYIZ01000042">
    <property type="protein sequence ID" value="KJL42111.1"/>
    <property type="molecule type" value="Genomic_DNA"/>
</dbReference>
<feature type="transmembrane region" description="Helical" evidence="1">
    <location>
        <begin position="12"/>
        <end position="34"/>
    </location>
</feature>
<dbReference type="AlphaFoldDB" id="A0A0M2HBR9"/>
<dbReference type="PATRIC" id="fig|92835.4.peg.1285"/>
<feature type="transmembrane region" description="Helical" evidence="1">
    <location>
        <begin position="102"/>
        <end position="130"/>
    </location>
</feature>
<keyword evidence="1" id="KW-0472">Membrane</keyword>
<accession>A0A0M2HBR9</accession>
<evidence type="ECO:0000313" key="2">
    <source>
        <dbReference type="EMBL" id="KJL42111.1"/>
    </source>
</evidence>
<name>A0A0M2HBR9_9MICO</name>
<evidence type="ECO:0000313" key="3">
    <source>
        <dbReference type="Proteomes" id="UP000033956"/>
    </source>
</evidence>
<proteinExistence type="predicted"/>
<keyword evidence="1" id="KW-1133">Transmembrane helix</keyword>
<dbReference type="OrthoDB" id="5079070at2"/>
<sequence>MAEQALDAILEIFAWIGVGTGLFVLTFALILRLADGTWFAARAVVEESDSGRLVRWFDHEGGVGEAALSHDQDRQIGTDDMADIFYRQGVPGRMRLTRHSPAVRAVMLLGLGLVGVGVLAFAASVVVLFIRG</sequence>
<reference evidence="2 3" key="1">
    <citation type="submission" date="2015-02" db="EMBL/GenBank/DDBJ databases">
        <title>Draft genome sequences of ten Microbacterium spp. with emphasis on heavy metal contaminated environments.</title>
        <authorList>
            <person name="Corretto E."/>
        </authorList>
    </citation>
    <scope>NUCLEOTIDE SEQUENCE [LARGE SCALE GENOMIC DNA]</scope>
    <source>
        <strain evidence="2 3">DSM 12510</strain>
    </source>
</reference>
<organism evidence="2 3">
    <name type="scientific">Microbacterium terrae</name>
    <dbReference type="NCBI Taxonomy" id="69369"/>
    <lineage>
        <taxon>Bacteria</taxon>
        <taxon>Bacillati</taxon>
        <taxon>Actinomycetota</taxon>
        <taxon>Actinomycetes</taxon>
        <taxon>Micrococcales</taxon>
        <taxon>Microbacteriaceae</taxon>
        <taxon>Microbacterium</taxon>
    </lineage>
</organism>
<protein>
    <submittedName>
        <fullName evidence="2">Uncharacterized protein</fullName>
    </submittedName>
</protein>
<keyword evidence="1" id="KW-0812">Transmembrane</keyword>
<keyword evidence="3" id="KW-1185">Reference proteome</keyword>
<dbReference type="Proteomes" id="UP000033956">
    <property type="component" value="Unassembled WGS sequence"/>
</dbReference>
<dbReference type="RefSeq" id="WP_045275215.1">
    <property type="nucleotide sequence ID" value="NZ_BAAAUP010000004.1"/>
</dbReference>